<protein>
    <recommendedName>
        <fullName evidence="3">B box-type domain-containing protein</fullName>
    </recommendedName>
</protein>
<evidence type="ECO:0000256" key="1">
    <source>
        <dbReference type="PROSITE-ProRule" id="PRU00024"/>
    </source>
</evidence>
<reference evidence="4 5" key="1">
    <citation type="submission" date="2024-02" db="EMBL/GenBank/DDBJ databases">
        <authorList>
            <consortium name="ELIXIR-Norway"/>
            <consortium name="Elixir Norway"/>
        </authorList>
    </citation>
    <scope>NUCLEOTIDE SEQUENCE [LARGE SCALE GENOMIC DNA]</scope>
</reference>
<feature type="compositionally biased region" description="Low complexity" evidence="2">
    <location>
        <begin position="299"/>
        <end position="312"/>
    </location>
</feature>
<dbReference type="InterPro" id="IPR011990">
    <property type="entry name" value="TPR-like_helical_dom_sf"/>
</dbReference>
<keyword evidence="5" id="KW-1185">Reference proteome</keyword>
<dbReference type="PANTHER" id="PTHR34952">
    <property type="entry name" value="OS05G0113500 PROTEIN"/>
    <property type="match status" value="1"/>
</dbReference>
<feature type="compositionally biased region" description="Basic and acidic residues" evidence="2">
    <location>
        <begin position="186"/>
        <end position="205"/>
    </location>
</feature>
<dbReference type="PROSITE" id="PS50119">
    <property type="entry name" value="ZF_BBOX"/>
    <property type="match status" value="1"/>
</dbReference>
<feature type="region of interest" description="Disordered" evidence="2">
    <location>
        <begin position="158"/>
        <end position="227"/>
    </location>
</feature>
<sequence>MSSNQACYNLAGGRFCEDCEEAARELLWCEHCGIALCFECDSHCHHAKSSRSSHLRVLLPSAGTLSSVPLVLAQSRHGGGDLLSEVINPAKVWRSGSHLGLSPDVSELQDGRGNVFDSLPPTYSLKDKRRRKKKKGKGSITLSNATECAPNNNFELQKSQQEQGAGGTLPSSVLSSLKPSTPNIAIRRESKLSDHGENSMHKSETTDLSLSSSSEHSSPILSVTKSTRATLEPLKSALRGGHEGIGLGPRPKLHVNWHPDVYDPICSTVSHTLGQNQQLPIFLSRHSYQKHLRHKNKGHSNSQSSGKKQGSIAKAKKWTNQVVLPPQAPIADDLAVQMDELLVDQPEINESMATGFPESCHCAVRCMIHAAKLAVQGEPSGAMVEYEAAARLFREAERSVLKDAAPESKEVAKQAVRGQVAAWISVAALYAQTGHTCWAEKCHLQVLRACQSSGLRLDAGKCLLEAGKCQLIRGEWNRAHALFTAAILLFKDCEAEREENGNKEVNSEADNDELKELVVKAGRLAGAAALQGHNVDAGKKLLLGALVAARQLQLKAEEARCLRLLANLQQGEQYLKSLQAAVDSFSVCDLPYEHAEALFCLASLKTTLHLKGPWKNQSMSRSQGDAKQLVLLEAVKHDLKAAAFLLQGKSGLSNDSFLCRPSVSKLQDASKLLVFQLPNGHEQAGEKESSPCVGLCVDECGSSRNMPVYSELLGRIHGACAQVCVLLEEKIEAETYLTLALKNKEWVSRCKEDASRAEALLERLQWQGSGTCRKSWQVLEGSLIGV</sequence>
<accession>A0ABP0WQS0</accession>
<evidence type="ECO:0000256" key="2">
    <source>
        <dbReference type="SAM" id="MobiDB-lite"/>
    </source>
</evidence>
<dbReference type="InterPro" id="IPR000315">
    <property type="entry name" value="Znf_B-box"/>
</dbReference>
<feature type="region of interest" description="Disordered" evidence="2">
    <location>
        <begin position="290"/>
        <end position="312"/>
    </location>
</feature>
<dbReference type="PANTHER" id="PTHR34952:SF2">
    <property type="entry name" value="OS05G0113500 PROTEIN"/>
    <property type="match status" value="1"/>
</dbReference>
<feature type="domain" description="B box-type" evidence="3">
    <location>
        <begin position="11"/>
        <end position="59"/>
    </location>
</feature>
<keyword evidence="1" id="KW-0479">Metal-binding</keyword>
<dbReference type="EMBL" id="OZ020097">
    <property type="protein sequence ID" value="CAK9268035.1"/>
    <property type="molecule type" value="Genomic_DNA"/>
</dbReference>
<feature type="compositionally biased region" description="Low complexity" evidence="2">
    <location>
        <begin position="169"/>
        <end position="182"/>
    </location>
</feature>
<keyword evidence="1" id="KW-0863">Zinc-finger</keyword>
<feature type="compositionally biased region" description="Basic residues" evidence="2">
    <location>
        <begin position="127"/>
        <end position="137"/>
    </location>
</feature>
<organism evidence="4 5">
    <name type="scientific">Sphagnum jensenii</name>
    <dbReference type="NCBI Taxonomy" id="128206"/>
    <lineage>
        <taxon>Eukaryota</taxon>
        <taxon>Viridiplantae</taxon>
        <taxon>Streptophyta</taxon>
        <taxon>Embryophyta</taxon>
        <taxon>Bryophyta</taxon>
        <taxon>Sphagnophytina</taxon>
        <taxon>Sphagnopsida</taxon>
        <taxon>Sphagnales</taxon>
        <taxon>Sphagnaceae</taxon>
        <taxon>Sphagnum</taxon>
    </lineage>
</organism>
<dbReference type="CDD" id="cd19757">
    <property type="entry name" value="Bbox1"/>
    <property type="match status" value="1"/>
</dbReference>
<evidence type="ECO:0000259" key="3">
    <source>
        <dbReference type="PROSITE" id="PS50119"/>
    </source>
</evidence>
<evidence type="ECO:0000313" key="5">
    <source>
        <dbReference type="Proteomes" id="UP001497444"/>
    </source>
</evidence>
<name>A0ABP0WQS0_9BRYO</name>
<proteinExistence type="predicted"/>
<feature type="region of interest" description="Disordered" evidence="2">
    <location>
        <begin position="119"/>
        <end position="146"/>
    </location>
</feature>
<gene>
    <name evidence="4" type="ORF">CSSPJE1EN1_LOCUS13513</name>
</gene>
<dbReference type="SUPFAM" id="SSF48452">
    <property type="entry name" value="TPR-like"/>
    <property type="match status" value="1"/>
</dbReference>
<evidence type="ECO:0000313" key="4">
    <source>
        <dbReference type="EMBL" id="CAK9268035.1"/>
    </source>
</evidence>
<dbReference type="Proteomes" id="UP001497444">
    <property type="component" value="Chromosome 2"/>
</dbReference>
<feature type="compositionally biased region" description="Low complexity" evidence="2">
    <location>
        <begin position="208"/>
        <end position="222"/>
    </location>
</feature>
<keyword evidence="1" id="KW-0862">Zinc</keyword>